<feature type="compositionally biased region" description="Basic and acidic residues" evidence="2">
    <location>
        <begin position="38"/>
        <end position="59"/>
    </location>
</feature>
<keyword evidence="3" id="KW-1185">Reference proteome</keyword>
<feature type="compositionally biased region" description="Basic and acidic residues" evidence="2">
    <location>
        <begin position="1"/>
        <end position="10"/>
    </location>
</feature>
<feature type="region of interest" description="Disordered" evidence="2">
    <location>
        <begin position="1"/>
        <end position="85"/>
    </location>
</feature>
<reference evidence="4" key="1">
    <citation type="submission" date="2016-11" db="UniProtKB">
        <authorList>
            <consortium name="WormBaseParasite"/>
        </authorList>
    </citation>
    <scope>IDENTIFICATION</scope>
</reference>
<feature type="compositionally biased region" description="Polar residues" evidence="2">
    <location>
        <begin position="103"/>
        <end position="113"/>
    </location>
</feature>
<feature type="compositionally biased region" description="Basic and acidic residues" evidence="2">
    <location>
        <begin position="230"/>
        <end position="246"/>
    </location>
</feature>
<feature type="compositionally biased region" description="Basic and acidic residues" evidence="2">
    <location>
        <begin position="114"/>
        <end position="123"/>
    </location>
</feature>
<evidence type="ECO:0000256" key="1">
    <source>
        <dbReference type="SAM" id="Coils"/>
    </source>
</evidence>
<feature type="compositionally biased region" description="Basic and acidic residues" evidence="2">
    <location>
        <begin position="165"/>
        <end position="182"/>
    </location>
</feature>
<evidence type="ECO:0000313" key="3">
    <source>
        <dbReference type="Proteomes" id="UP000095282"/>
    </source>
</evidence>
<sequence length="510" mass="58495">MTHRVIKEEIVSDDEEYQPGASKNHQTLGPGLQTRGRRREEEQELRAVIELSKRQIKEEIPDDNDVAGPSSSTAQNHVNSIPSSEDTADILQVIIDFQEDSTEISNVSSSNQVTKKEKIKQEVPELSNDDPTVPCVAPPPQFKRKEKVKQEIPEVSNDAPPPQSTRRDKVKQEIPEIPDAEWREMRREKKRLRDLNRQMNSLREQERLIFEESQMRERGAIRSSARLQKKRDMMNDQKSDIRRQEIPKQPCGIQKPRRKRNEKIEVNRRVVKEEIDTYDQPPSHSEAQSNQQIVLQQEPTHYEPEADGNLGKEISLTPQPPTEEAVNVIEAVAGMQADLEEEERREKEMKSLENLTKTSEQSNSMIDYDFGLVSKDFSLVELDLSQHDFDAWQREEVTTQPIQSVNGSIGQKDIPNNLQSSIASHSIEPSNMSDSNRVNTEINRAISENQSMNTQELNQLFKEISAHNRRKTNHRLEEENGSFSPHLPFQKAMIPIAGVFPCVLAHKFIS</sequence>
<dbReference type="AlphaFoldDB" id="A0A1I7U9E6"/>
<dbReference type="WBParaSite" id="Csp11.Scaffold629.g16202.t1">
    <property type="protein sequence ID" value="Csp11.Scaffold629.g16202.t1"/>
    <property type="gene ID" value="Csp11.Scaffold629.g16202"/>
</dbReference>
<feature type="region of interest" description="Disordered" evidence="2">
    <location>
        <begin position="102"/>
        <end position="182"/>
    </location>
</feature>
<accession>A0A1I7U9E6</accession>
<feature type="coiled-coil region" evidence="1">
    <location>
        <begin position="325"/>
        <end position="355"/>
    </location>
</feature>
<proteinExistence type="predicted"/>
<keyword evidence="1" id="KW-0175">Coiled coil</keyword>
<evidence type="ECO:0000256" key="2">
    <source>
        <dbReference type="SAM" id="MobiDB-lite"/>
    </source>
</evidence>
<name>A0A1I7U9E6_9PELO</name>
<feature type="region of interest" description="Disordered" evidence="2">
    <location>
        <begin position="216"/>
        <end position="264"/>
    </location>
</feature>
<feature type="compositionally biased region" description="Polar residues" evidence="2">
    <location>
        <begin position="69"/>
        <end position="85"/>
    </location>
</feature>
<evidence type="ECO:0000313" key="4">
    <source>
        <dbReference type="WBParaSite" id="Csp11.Scaffold629.g16202.t1"/>
    </source>
</evidence>
<organism evidence="3 4">
    <name type="scientific">Caenorhabditis tropicalis</name>
    <dbReference type="NCBI Taxonomy" id="1561998"/>
    <lineage>
        <taxon>Eukaryota</taxon>
        <taxon>Metazoa</taxon>
        <taxon>Ecdysozoa</taxon>
        <taxon>Nematoda</taxon>
        <taxon>Chromadorea</taxon>
        <taxon>Rhabditida</taxon>
        <taxon>Rhabditina</taxon>
        <taxon>Rhabditomorpha</taxon>
        <taxon>Rhabditoidea</taxon>
        <taxon>Rhabditidae</taxon>
        <taxon>Peloderinae</taxon>
        <taxon>Caenorhabditis</taxon>
    </lineage>
</organism>
<protein>
    <submittedName>
        <fullName evidence="4">BZIP domain-containing protein</fullName>
    </submittedName>
</protein>
<dbReference type="Proteomes" id="UP000095282">
    <property type="component" value="Unplaced"/>
</dbReference>